<dbReference type="Proteomes" id="UP000199310">
    <property type="component" value="Unassembled WGS sequence"/>
</dbReference>
<accession>A0A1I0S9I6</accession>
<dbReference type="EMBL" id="FOJG01000002">
    <property type="protein sequence ID" value="SEW52799.1"/>
    <property type="molecule type" value="Genomic_DNA"/>
</dbReference>
<proteinExistence type="predicted"/>
<sequence>MYLDFENIFDTEYKDGEDMNRTIAVLKRSGATQMETVMLLVRKLKISLADADSLVVNSEAWKENKDAVEKFRNDFGDYLKNVE</sequence>
<organism evidence="1 2">
    <name type="scientific">Chitinophaga arvensicola</name>
    <dbReference type="NCBI Taxonomy" id="29529"/>
    <lineage>
        <taxon>Bacteria</taxon>
        <taxon>Pseudomonadati</taxon>
        <taxon>Bacteroidota</taxon>
        <taxon>Chitinophagia</taxon>
        <taxon>Chitinophagales</taxon>
        <taxon>Chitinophagaceae</taxon>
        <taxon>Chitinophaga</taxon>
    </lineage>
</organism>
<protein>
    <submittedName>
        <fullName evidence="1">Uncharacterized protein</fullName>
    </submittedName>
</protein>
<gene>
    <name evidence="1" type="ORF">SAMN04488122_5125</name>
</gene>
<dbReference type="STRING" id="29529.SAMN04488122_5125"/>
<evidence type="ECO:0000313" key="1">
    <source>
        <dbReference type="EMBL" id="SEW52799.1"/>
    </source>
</evidence>
<name>A0A1I0S9I6_9BACT</name>
<dbReference type="AlphaFoldDB" id="A0A1I0S9I6"/>
<reference evidence="2" key="1">
    <citation type="submission" date="2016-10" db="EMBL/GenBank/DDBJ databases">
        <authorList>
            <person name="Varghese N."/>
            <person name="Submissions S."/>
        </authorList>
    </citation>
    <scope>NUCLEOTIDE SEQUENCE [LARGE SCALE GENOMIC DNA]</scope>
    <source>
        <strain evidence="2">DSM 3695</strain>
    </source>
</reference>
<evidence type="ECO:0000313" key="2">
    <source>
        <dbReference type="Proteomes" id="UP000199310"/>
    </source>
</evidence>
<keyword evidence="2" id="KW-1185">Reference proteome</keyword>
<dbReference type="RefSeq" id="WP_089899660.1">
    <property type="nucleotide sequence ID" value="NZ_FOJG01000002.1"/>
</dbReference>